<keyword evidence="17" id="KW-0594">Phospholipid biosynthesis</keyword>
<comment type="subunit">
    <text evidence="5 17">Homodimer.</text>
</comment>
<comment type="pathway">
    <text evidence="2 17">Phospholipid metabolism; phosphatidylinositol phosphate biosynthesis.</text>
</comment>
<comment type="function">
    <text evidence="17">Catalyzes the conjugation of the 1'-hydroxyl group of D-myo-inositol-3-phosphate (also named L-myo-inositol-1-phosphate) with a lipid tail of cytidine diphosphate diacylglycerol (CDP-DAG), forming phosphatidylinositol phosphate (PIP) and CMP. PIP is a precursor of phosphatidylinositol (PI) which is an essential lipid required for cell wall formation.</text>
</comment>
<dbReference type="OrthoDB" id="116551at2"/>
<proteinExistence type="inferred from homology"/>
<evidence type="ECO:0000313" key="20">
    <source>
        <dbReference type="Proteomes" id="UP000277256"/>
    </source>
</evidence>
<dbReference type="RefSeq" id="WP_125246144.1">
    <property type="nucleotide sequence ID" value="NZ_RSEB01000001.1"/>
</dbReference>
<evidence type="ECO:0000256" key="4">
    <source>
        <dbReference type="ARBA" id="ARBA00010441"/>
    </source>
</evidence>
<comment type="subcellular location">
    <subcellularLocation>
        <location evidence="1 17">Cell membrane</location>
        <topology evidence="1 17">Multi-pass membrane protein</topology>
    </subcellularLocation>
</comment>
<evidence type="ECO:0000256" key="7">
    <source>
        <dbReference type="ARBA" id="ARBA00022679"/>
    </source>
</evidence>
<keyword evidence="9 17" id="KW-0479">Metal-binding</keyword>
<feature type="binding site" evidence="17">
    <location>
        <position position="69"/>
    </location>
    <ligand>
        <name>Mg(2+)</name>
        <dbReference type="ChEBI" id="CHEBI:18420"/>
        <label>1</label>
    </ligand>
</feature>
<dbReference type="UniPathway" id="UPA00220"/>
<evidence type="ECO:0000256" key="9">
    <source>
        <dbReference type="ARBA" id="ARBA00022723"/>
    </source>
</evidence>
<dbReference type="InterPro" id="IPR048254">
    <property type="entry name" value="CDP_ALCOHOL_P_TRANSF_CS"/>
</dbReference>
<accession>A0A426V469</accession>
<keyword evidence="17" id="KW-0443">Lipid metabolism</keyword>
<protein>
    <recommendedName>
        <fullName evidence="14 17">Phosphatidylinositol phosphate synthase</fullName>
        <shortName evidence="17">PIP synthase</shortName>
        <ecNumber evidence="17">2.7.8.-</ecNumber>
    </recommendedName>
    <alternativeName>
        <fullName evidence="15 17">CDP-diacylglycerol--D-myo-inositol-3-phosphate 3-phosphatidyltransferase</fullName>
    </alternativeName>
</protein>
<comment type="cofactor">
    <cofactor evidence="17">
        <name>Mg(2+)</name>
        <dbReference type="ChEBI" id="CHEBI:18420"/>
    </cofactor>
    <text evidence="17">Contains a di-nuclear catalytic Mg(2+) center.</text>
</comment>
<comment type="caution">
    <text evidence="19">The sequence shown here is derived from an EMBL/GenBank/DDBJ whole genome shotgun (WGS) entry which is preliminary data.</text>
</comment>
<comment type="catalytic activity">
    <reaction evidence="16 17">
        <text>a CDP-1,2-diacyl-sn-glycerol + 1D-myo-inositol 3-phosphate = a 1,2-diacyl-sn-glycero-3-phospho-(1D-myo-inositol-3-phosphate) + CMP + H(+)</text>
        <dbReference type="Rhea" id="RHEA:60504"/>
        <dbReference type="ChEBI" id="CHEBI:15378"/>
        <dbReference type="ChEBI" id="CHEBI:58088"/>
        <dbReference type="ChEBI" id="CHEBI:58332"/>
        <dbReference type="ChEBI" id="CHEBI:58401"/>
        <dbReference type="ChEBI" id="CHEBI:60377"/>
    </reaction>
</comment>
<dbReference type="Pfam" id="PF01066">
    <property type="entry name" value="CDP-OH_P_transf"/>
    <property type="match status" value="1"/>
</dbReference>
<dbReference type="GO" id="GO:0016780">
    <property type="term" value="F:phosphotransferase activity, for other substituted phosphate groups"/>
    <property type="evidence" value="ECO:0007669"/>
    <property type="project" value="UniProtKB-UniRule"/>
</dbReference>
<evidence type="ECO:0000256" key="8">
    <source>
        <dbReference type="ARBA" id="ARBA00022692"/>
    </source>
</evidence>
<keyword evidence="17" id="KW-0444">Lipid biosynthesis</keyword>
<evidence type="ECO:0000256" key="18">
    <source>
        <dbReference type="RuleBase" id="RU003750"/>
    </source>
</evidence>
<dbReference type="GO" id="GO:0000287">
    <property type="term" value="F:magnesium ion binding"/>
    <property type="evidence" value="ECO:0007669"/>
    <property type="project" value="UniProtKB-UniRule"/>
</dbReference>
<feature type="binding site" evidence="17">
    <location>
        <position position="94"/>
    </location>
    <ligand>
        <name>Mg(2+)</name>
        <dbReference type="ChEBI" id="CHEBI:18420"/>
        <label>2</label>
    </ligand>
</feature>
<dbReference type="HAMAP" id="MF_02241">
    <property type="entry name" value="PIP_synthase"/>
    <property type="match status" value="1"/>
</dbReference>
<dbReference type="GO" id="GO:0008654">
    <property type="term" value="P:phospholipid biosynthetic process"/>
    <property type="evidence" value="ECO:0007669"/>
    <property type="project" value="UniProtKB-UniRule"/>
</dbReference>
<comment type="caution">
    <text evidence="17">Lacks conserved residue(s) required for the propagation of feature annotation.</text>
</comment>
<feature type="binding site" evidence="17">
    <location>
        <position position="77"/>
    </location>
    <ligand>
        <name>a CDP-1,2-diacyl-sn-glycerol</name>
        <dbReference type="ChEBI" id="CHEBI:58332"/>
    </ligand>
</feature>
<feature type="binding site" evidence="17">
    <location>
        <position position="90"/>
    </location>
    <ligand>
        <name>Mg(2+)</name>
        <dbReference type="ChEBI" id="CHEBI:18420"/>
        <label>2</label>
    </ligand>
</feature>
<evidence type="ECO:0000256" key="14">
    <source>
        <dbReference type="ARBA" id="ARBA00024082"/>
    </source>
</evidence>
<dbReference type="PROSITE" id="PS00379">
    <property type="entry name" value="CDP_ALCOHOL_P_TRANSF"/>
    <property type="match status" value="1"/>
</dbReference>
<evidence type="ECO:0000313" key="19">
    <source>
        <dbReference type="EMBL" id="RRS01667.1"/>
    </source>
</evidence>
<dbReference type="GO" id="GO:0005886">
    <property type="term" value="C:plasma membrane"/>
    <property type="evidence" value="ECO:0007669"/>
    <property type="project" value="UniProtKB-SubCell"/>
</dbReference>
<comment type="similarity">
    <text evidence="4 17 18">Belongs to the CDP-alcohol phosphatidyltransferase class-I family.</text>
</comment>
<comment type="catalytic activity">
    <reaction evidence="13 17">
        <text>1,2-di-(9Z-octadecenoyl)-sn-glycero-3-cytidine-5'-diphosphate + 1D-myo-inositol 3-phosphate = 1,2-di-(9Z-octadecenoyl)-sn-glycero-3-phospho-(1D-myo-inositol-3-phosphate) + CMP + H(+)</text>
        <dbReference type="Rhea" id="RHEA:61216"/>
        <dbReference type="ChEBI" id="CHEBI:15378"/>
        <dbReference type="ChEBI" id="CHEBI:58401"/>
        <dbReference type="ChEBI" id="CHEBI:60377"/>
        <dbReference type="ChEBI" id="CHEBI:85356"/>
        <dbReference type="ChEBI" id="CHEBI:144472"/>
    </reaction>
</comment>
<name>A0A426V469_9ACTN</name>
<dbReference type="InterPro" id="IPR043130">
    <property type="entry name" value="CDP-OH_PTrfase_TM_dom"/>
</dbReference>
<feature type="transmembrane region" description="Helical" evidence="17">
    <location>
        <begin position="23"/>
        <end position="49"/>
    </location>
</feature>
<evidence type="ECO:0000256" key="1">
    <source>
        <dbReference type="ARBA" id="ARBA00004651"/>
    </source>
</evidence>
<evidence type="ECO:0000256" key="17">
    <source>
        <dbReference type="HAMAP-Rule" id="MF_02241"/>
    </source>
</evidence>
<keyword evidence="8 17" id="KW-0812">Transmembrane</keyword>
<dbReference type="Gene3D" id="1.20.120.1760">
    <property type="match status" value="1"/>
</dbReference>
<comment type="pathway">
    <text evidence="3">Lipid metabolism.</text>
</comment>
<evidence type="ECO:0000256" key="5">
    <source>
        <dbReference type="ARBA" id="ARBA00011738"/>
    </source>
</evidence>
<keyword evidence="7 17" id="KW-0808">Transferase</keyword>
<keyword evidence="20" id="KW-1185">Reference proteome</keyword>
<keyword evidence="12 17" id="KW-0472">Membrane</keyword>
<feature type="binding site" evidence="17">
    <location>
        <position position="72"/>
    </location>
    <ligand>
        <name>Mg(2+)</name>
        <dbReference type="ChEBI" id="CHEBI:18420"/>
        <label>1</label>
    </ligand>
</feature>
<feature type="binding site" evidence="17">
    <location>
        <position position="73"/>
    </location>
    <ligand>
        <name>a CDP-1,2-diacyl-sn-glycerol</name>
        <dbReference type="ChEBI" id="CHEBI:58332"/>
    </ligand>
</feature>
<evidence type="ECO:0000256" key="3">
    <source>
        <dbReference type="ARBA" id="ARBA00005189"/>
    </source>
</evidence>
<dbReference type="Proteomes" id="UP000277256">
    <property type="component" value="Unassembled WGS sequence"/>
</dbReference>
<dbReference type="InterPro" id="IPR000462">
    <property type="entry name" value="CDP-OH_P_trans"/>
</dbReference>
<reference evidence="19 20" key="1">
    <citation type="submission" date="2018-12" db="EMBL/GenBank/DDBJ databases">
        <title>Glycomyces sp. YIM 121974 draft genome.</title>
        <authorList>
            <person name="Li Q."/>
        </authorList>
    </citation>
    <scope>NUCLEOTIDE SEQUENCE [LARGE SCALE GENOMIC DNA]</scope>
    <source>
        <strain evidence="19 20">YIM 121974</strain>
    </source>
</reference>
<keyword evidence="11 17" id="KW-1133">Transmembrane helix</keyword>
<feature type="active site" description="Proton acceptor" evidence="17">
    <location>
        <position position="94"/>
    </location>
</feature>
<feature type="binding site" evidence="17">
    <location>
        <position position="90"/>
    </location>
    <ligand>
        <name>Mg(2+)</name>
        <dbReference type="ChEBI" id="CHEBI:18420"/>
        <label>1</label>
    </ligand>
</feature>
<evidence type="ECO:0000256" key="10">
    <source>
        <dbReference type="ARBA" id="ARBA00022842"/>
    </source>
</evidence>
<keyword evidence="6 17" id="KW-1003">Cell membrane</keyword>
<feature type="binding site" evidence="17">
    <location>
        <position position="83"/>
    </location>
    <ligand>
        <name>a CDP-1,2-diacyl-sn-glycerol</name>
        <dbReference type="ChEBI" id="CHEBI:58332"/>
    </ligand>
</feature>
<keyword evidence="17" id="KW-1208">Phospholipid metabolism</keyword>
<evidence type="ECO:0000256" key="15">
    <source>
        <dbReference type="ARBA" id="ARBA00033137"/>
    </source>
</evidence>
<evidence type="ECO:0000256" key="6">
    <source>
        <dbReference type="ARBA" id="ARBA00022475"/>
    </source>
</evidence>
<dbReference type="NCBIfam" id="NF045883">
    <property type="entry name" value="PIPSynth"/>
    <property type="match status" value="1"/>
</dbReference>
<evidence type="ECO:0000256" key="12">
    <source>
        <dbReference type="ARBA" id="ARBA00023136"/>
    </source>
</evidence>
<evidence type="ECO:0000256" key="13">
    <source>
        <dbReference type="ARBA" id="ARBA00023935"/>
    </source>
</evidence>
<dbReference type="InterPro" id="IPR044268">
    <property type="entry name" value="PIP_synthase_PgsA1"/>
</dbReference>
<dbReference type="AlphaFoldDB" id="A0A426V469"/>
<dbReference type="EC" id="2.7.8.-" evidence="17"/>
<gene>
    <name evidence="19" type="ORF">EIW28_02580</name>
</gene>
<keyword evidence="10 17" id="KW-0460">Magnesium</keyword>
<evidence type="ECO:0000256" key="16">
    <source>
        <dbReference type="ARBA" id="ARBA00048865"/>
    </source>
</evidence>
<feature type="binding site" evidence="17">
    <location>
        <position position="69"/>
    </location>
    <ligand>
        <name>Mg(2+)</name>
        <dbReference type="ChEBI" id="CHEBI:18420"/>
        <label>2</label>
    </ligand>
</feature>
<sequence>MAKFLRTSGRAGVRRYVDAAARLLIRAGVSANAVTITGTAIVAAASLTLLSQGRLLAGLVVVSLSVLTDMFDGAIARVKGTTSRFGALLDSVCDRLADGAIFASLAYFLLTEDRFAGAALALTALVSGQVVSYVKARAESLGIECNVGIAERPERLILGGLAVLAEVLGVPFALEAGMGLLAVLSSITVVQRVVHARAAFAASEEHVDA</sequence>
<organism evidence="19 20">
    <name type="scientific">Glycomyces terrestris</name>
    <dbReference type="NCBI Taxonomy" id="2493553"/>
    <lineage>
        <taxon>Bacteria</taxon>
        <taxon>Bacillati</taxon>
        <taxon>Actinomycetota</taxon>
        <taxon>Actinomycetes</taxon>
        <taxon>Glycomycetales</taxon>
        <taxon>Glycomycetaceae</taxon>
        <taxon>Glycomyces</taxon>
    </lineage>
</organism>
<evidence type="ECO:0000256" key="11">
    <source>
        <dbReference type="ARBA" id="ARBA00022989"/>
    </source>
</evidence>
<feature type="binding site" evidence="17">
    <location>
        <begin position="32"/>
        <end position="35"/>
    </location>
    <ligand>
        <name>a CDP-1,2-diacyl-sn-glycerol</name>
        <dbReference type="ChEBI" id="CHEBI:58332"/>
    </ligand>
</feature>
<dbReference type="EMBL" id="RSEB01000001">
    <property type="protein sequence ID" value="RRS01667.1"/>
    <property type="molecule type" value="Genomic_DNA"/>
</dbReference>
<evidence type="ECO:0000256" key="2">
    <source>
        <dbReference type="ARBA" id="ARBA00004805"/>
    </source>
</evidence>